<evidence type="ECO:0000313" key="7">
    <source>
        <dbReference type="EMBL" id="MUP40856.1"/>
    </source>
</evidence>
<dbReference type="InterPro" id="IPR021939">
    <property type="entry name" value="KN_motif"/>
</dbReference>
<dbReference type="Pfam" id="PF12796">
    <property type="entry name" value="Ank_2"/>
    <property type="match status" value="2"/>
</dbReference>
<evidence type="ECO:0000256" key="5">
    <source>
        <dbReference type="PROSITE-ProRule" id="PRU00023"/>
    </source>
</evidence>
<evidence type="ECO:0000256" key="6">
    <source>
        <dbReference type="SAM" id="MobiDB-lite"/>
    </source>
</evidence>
<feature type="compositionally biased region" description="Basic and acidic residues" evidence="6">
    <location>
        <begin position="148"/>
        <end position="159"/>
    </location>
</feature>
<dbReference type="GO" id="GO:0030837">
    <property type="term" value="P:negative regulation of actin filament polymerization"/>
    <property type="evidence" value="ECO:0007669"/>
    <property type="project" value="InterPro"/>
</dbReference>
<dbReference type="EMBL" id="GHBY01000679">
    <property type="protein sequence ID" value="MUP40856.1"/>
    <property type="molecule type" value="Transcribed_RNA"/>
</dbReference>
<keyword evidence="3 5" id="KW-0040">ANK repeat</keyword>
<feature type="region of interest" description="Disordered" evidence="6">
    <location>
        <begin position="890"/>
        <end position="937"/>
    </location>
</feature>
<dbReference type="PANTHER" id="PTHR24168:SF21">
    <property type="entry name" value="KANK, ISOFORM D"/>
    <property type="match status" value="1"/>
</dbReference>
<feature type="compositionally biased region" description="Polar residues" evidence="6">
    <location>
        <begin position="890"/>
        <end position="915"/>
    </location>
</feature>
<accession>A0A646QDY8</accession>
<feature type="region of interest" description="Disordered" evidence="6">
    <location>
        <begin position="1278"/>
        <end position="1323"/>
    </location>
</feature>
<protein>
    <submittedName>
        <fullName evidence="7">KN motif and ankyrin repeat domain-containing protein 1</fullName>
    </submittedName>
</protein>
<dbReference type="FunFam" id="1.25.40.20:FF:000017">
    <property type="entry name" value="KN motif and ankyrin repeat domain-containing protein 1"/>
    <property type="match status" value="1"/>
</dbReference>
<keyword evidence="1" id="KW-0597">Phosphoprotein</keyword>
<feature type="repeat" description="ANK" evidence="5">
    <location>
        <begin position="1185"/>
        <end position="1217"/>
    </location>
</feature>
<dbReference type="Gene3D" id="1.25.40.20">
    <property type="entry name" value="Ankyrin repeat-containing domain"/>
    <property type="match status" value="1"/>
</dbReference>
<dbReference type="PANTHER" id="PTHR24168">
    <property type="entry name" value="KN MOTIF AND ANKYRIN REPEAT DOMAIN-CONTAINING"/>
    <property type="match status" value="1"/>
</dbReference>
<evidence type="ECO:0000256" key="1">
    <source>
        <dbReference type="ARBA" id="ARBA00022553"/>
    </source>
</evidence>
<proteinExistence type="predicted"/>
<dbReference type="PROSITE" id="PS50088">
    <property type="entry name" value="ANK_REPEAT"/>
    <property type="match status" value="2"/>
</dbReference>
<dbReference type="GO" id="GO:0005737">
    <property type="term" value="C:cytoplasm"/>
    <property type="evidence" value="ECO:0007669"/>
    <property type="project" value="TreeGrafter"/>
</dbReference>
<evidence type="ECO:0000256" key="2">
    <source>
        <dbReference type="ARBA" id="ARBA00022737"/>
    </source>
</evidence>
<feature type="region of interest" description="Disordered" evidence="6">
    <location>
        <begin position="966"/>
        <end position="998"/>
    </location>
</feature>
<feature type="compositionally biased region" description="Pro residues" evidence="6">
    <location>
        <begin position="1300"/>
        <end position="1312"/>
    </location>
</feature>
<dbReference type="SUPFAM" id="SSF48403">
    <property type="entry name" value="Ankyrin repeat"/>
    <property type="match status" value="1"/>
</dbReference>
<evidence type="ECO:0000256" key="3">
    <source>
        <dbReference type="ARBA" id="ARBA00023043"/>
    </source>
</evidence>
<feature type="compositionally biased region" description="Polar residues" evidence="6">
    <location>
        <begin position="161"/>
        <end position="170"/>
    </location>
</feature>
<dbReference type="PRINTS" id="PR01415">
    <property type="entry name" value="ANKYRIN"/>
</dbReference>
<dbReference type="InterPro" id="IPR002110">
    <property type="entry name" value="Ankyrin_rpt"/>
</dbReference>
<dbReference type="SMART" id="SM00248">
    <property type="entry name" value="ANK"/>
    <property type="match status" value="5"/>
</dbReference>
<evidence type="ECO:0000256" key="4">
    <source>
        <dbReference type="ARBA" id="ARBA00023054"/>
    </source>
</evidence>
<reference evidence="7" key="1">
    <citation type="submission" date="2018-11" db="EMBL/GenBank/DDBJ databases">
        <title>Venom-gland transcriptomics and venom proteomics of the Florida green centipede (Hemiscolopendra marginata) reveal sex-based variation in a centipede venom.</title>
        <authorList>
            <person name="Nystrom G.S."/>
            <person name="Ward M.J."/>
            <person name="Ellsworth S.A."/>
            <person name="Rokyta D.R."/>
        </authorList>
    </citation>
    <scope>NUCLEOTIDE SEQUENCE</scope>
    <source>
        <tissue evidence="7">Venom gland</tissue>
    </source>
</reference>
<organism evidence="7">
    <name type="scientific">Hemiscolopendra marginata</name>
    <dbReference type="NCBI Taxonomy" id="943146"/>
    <lineage>
        <taxon>Eukaryota</taxon>
        <taxon>Metazoa</taxon>
        <taxon>Ecdysozoa</taxon>
        <taxon>Arthropoda</taxon>
        <taxon>Myriapoda</taxon>
        <taxon>Chilopoda</taxon>
        <taxon>Pleurostigmophora</taxon>
        <taxon>Scolopendromorpha</taxon>
        <taxon>Scolopendridae</taxon>
        <taxon>Hemiscolopendra</taxon>
    </lineage>
</organism>
<feature type="repeat" description="ANK" evidence="5">
    <location>
        <begin position="1113"/>
        <end position="1135"/>
    </location>
</feature>
<sequence length="1323" mass="145272">MMEDKCIFDSQKIRGLDKMKNGTFIGGNENNIQHLAAKMSSFPDMKPNEKCHCCPYGYHIDLDFVRYCEALANGTYLRQLKQLKRSRRRQRKSMEALLSSQDGKLTHSSDRMAGSASGPPPDLVNTSEALRDALKEAMLDFEEILQKSENSKSDQDGRYGHSSSSTIPSIDLLTSTNAILPAERESPHSSDRENKLHATPTQIMSFTESFPPLCGSRSRSGSASSLTSISTVSSFTDHNGPMIPNLPSQQMADTMATLNSSVLSPLPHLAGQSESTTDVSSPSVVSMNRTALHSIREQMAASLQRMRELEELVKSIPILQVKLSVLKEEKRLLMLQLKAKASKLDHRSIGVGISPSHSLDMSIDEIGRRLDQLGAMGITSPRPRRKMLTESRIRSRSESPVFRNKAKLIQLRDFHSHTRACQSSSVSPEDEICSLLEQVPKTDLYLRETRSIGVNCAVLTRDVGTSHIISPAKSIASTKNSVSNEVCNECFNKKLNSNQTEAKKVICLKCVNKDNKLYTDISTNTDSLSLKKDINLSISPCKIESFPPTPCPDCVKRDSIQTQCKSVSTSELEKITDEKQFIDSEANTEIIHLLNSSMNTDNVISCDIFSNTDLFMDDVITREEYDAMVSLCTPLHLSPEMKDKGVQVMFDKPKVSNSSAQIVLDDFDLIAVPARPKITTRSFGTITKNERLVDKGIGLNSVNEIVCDRCQKLNKRNVGVGNILITDVHCENCLNKQARSIACGDHKVSDILCDKCVITKWKSVGCGNATVFDSFCQRCDNLKTISVGIGNNSVHQSSCTSCLQRKSKSISIGTTQHPLTKSVETSTTEMDTSKQQVPKTGLENGNVSICDKCNSAIHSVASDFVQKAPQSYSNPPPLPSRIPRLTIPSTDTISMGSTSITARSSAQPQTKTAVLSSRTTSNRSKTTHLKSESNQRLTDYPEDAFVNKGFEKFLISKEMSNTQTVKFGEKSHSVDESDSSDSSDSESSESPDEGSYDGVYGNIVHTCYDDEAIRQGLPGASMFQPIQNKKDSETSSLSEDLLKSCQILNDHLGKPNQPLTKEVNSSFNTIQQEWFRVSSQRGANSQLVEDYMDAFEDMSHKLLDKIVNMADANGNTAMHYAVSHGNFDVVSLLLDSKVCDVNKQNKAGYTCIMLASLAQLREESDRFVLQRLFKLGDVNIKASQHGQTALMLAVSHGRLDIVKMLLEAGAAVNIQDEDGSTALMCAGEHGHTDIVRSLLNHPDCDPTLTDNDNCTALTIAMEAGHKDIGVLIYAHTSFSRGSSPHSSVRGKRRNVIPSSSTPPPRTPPPPSPALSRKSTMSVP</sequence>
<dbReference type="InterPro" id="IPR047184">
    <property type="entry name" value="KANK1-4"/>
</dbReference>
<dbReference type="InterPro" id="IPR036770">
    <property type="entry name" value="Ankyrin_rpt-contain_sf"/>
</dbReference>
<feature type="compositionally biased region" description="Acidic residues" evidence="6">
    <location>
        <begin position="976"/>
        <end position="995"/>
    </location>
</feature>
<keyword evidence="4" id="KW-0175">Coiled coil</keyword>
<feature type="region of interest" description="Disordered" evidence="6">
    <location>
        <begin position="815"/>
        <end position="840"/>
    </location>
</feature>
<dbReference type="GO" id="GO:0005856">
    <property type="term" value="C:cytoskeleton"/>
    <property type="evidence" value="ECO:0007669"/>
    <property type="project" value="TreeGrafter"/>
</dbReference>
<keyword evidence="2" id="KW-0677">Repeat</keyword>
<feature type="region of interest" description="Disordered" evidence="6">
    <location>
        <begin position="84"/>
        <end position="125"/>
    </location>
</feature>
<dbReference type="Pfam" id="PF12075">
    <property type="entry name" value="KN_motif"/>
    <property type="match status" value="1"/>
</dbReference>
<dbReference type="PROSITE" id="PS50297">
    <property type="entry name" value="ANK_REP_REGION"/>
    <property type="match status" value="2"/>
</dbReference>
<name>A0A646QDY8_9MYRI</name>
<feature type="region of interest" description="Disordered" evidence="6">
    <location>
        <begin position="148"/>
        <end position="170"/>
    </location>
</feature>